<keyword evidence="1" id="KW-0812">Transmembrane</keyword>
<dbReference type="AlphaFoldDB" id="A0A1H7GXX2"/>
<dbReference type="RefSeq" id="WP_074792627.1">
    <property type="nucleotide sequence ID" value="NZ_FOAD01000001.1"/>
</dbReference>
<dbReference type="Proteomes" id="UP000183894">
    <property type="component" value="Unassembled WGS sequence"/>
</dbReference>
<keyword evidence="1" id="KW-1133">Transmembrane helix</keyword>
<evidence type="ECO:0000313" key="3">
    <source>
        <dbReference type="EMBL" id="SEK42879.1"/>
    </source>
</evidence>
<accession>A0A1H7GXX2</accession>
<protein>
    <recommendedName>
        <fullName evidence="2">DUF7979 domain-containing protein</fullName>
    </recommendedName>
</protein>
<sequence>MELDGRTVAGVVVVAVVAVVAFGILGGSAGTLTVEQVDDLPQGQGAVSFHNLDPDQREAFREAVQTGDGVELPNEAARNEFIDPGYVRYDGGIYKTTVTSN</sequence>
<feature type="domain" description="DUF7979" evidence="2">
    <location>
        <begin position="30"/>
        <end position="96"/>
    </location>
</feature>
<evidence type="ECO:0000256" key="1">
    <source>
        <dbReference type="SAM" id="Phobius"/>
    </source>
</evidence>
<keyword evidence="1" id="KW-0472">Membrane</keyword>
<proteinExistence type="predicted"/>
<gene>
    <name evidence="3" type="ORF">SAMN04488691_101431</name>
</gene>
<dbReference type="Pfam" id="PF25934">
    <property type="entry name" value="DUF7979"/>
    <property type="match status" value="1"/>
</dbReference>
<evidence type="ECO:0000259" key="2">
    <source>
        <dbReference type="Pfam" id="PF25934"/>
    </source>
</evidence>
<feature type="transmembrane region" description="Helical" evidence="1">
    <location>
        <begin position="7"/>
        <end position="26"/>
    </location>
</feature>
<reference evidence="3 4" key="1">
    <citation type="submission" date="2016-10" db="EMBL/GenBank/DDBJ databases">
        <authorList>
            <person name="de Groot N.N."/>
        </authorList>
    </citation>
    <scope>NUCLEOTIDE SEQUENCE [LARGE SCALE GENOMIC DNA]</scope>
    <source>
        <strain evidence="3 4">CDM_5</strain>
    </source>
</reference>
<dbReference type="InterPro" id="IPR058285">
    <property type="entry name" value="DUF7979"/>
</dbReference>
<dbReference type="EMBL" id="FOAD01000001">
    <property type="protein sequence ID" value="SEK42879.1"/>
    <property type="molecule type" value="Genomic_DNA"/>
</dbReference>
<organism evidence="3 4">
    <name type="scientific">Haloferax larsenii</name>
    <dbReference type="NCBI Taxonomy" id="302484"/>
    <lineage>
        <taxon>Archaea</taxon>
        <taxon>Methanobacteriati</taxon>
        <taxon>Methanobacteriota</taxon>
        <taxon>Stenosarchaea group</taxon>
        <taxon>Halobacteria</taxon>
        <taxon>Halobacteriales</taxon>
        <taxon>Haloferacaceae</taxon>
        <taxon>Haloferax</taxon>
    </lineage>
</organism>
<evidence type="ECO:0000313" key="4">
    <source>
        <dbReference type="Proteomes" id="UP000183894"/>
    </source>
</evidence>
<name>A0A1H7GXX2_HALLR</name>
<dbReference type="OrthoDB" id="290604at2157"/>